<keyword evidence="2" id="KW-1185">Reference proteome</keyword>
<protein>
    <submittedName>
        <fullName evidence="1">High mobility group B protein 1</fullName>
    </submittedName>
</protein>
<gene>
    <name evidence="1" type="ORF">LOK49_LG08G01779</name>
</gene>
<accession>A0ACC0GP83</accession>
<evidence type="ECO:0000313" key="1">
    <source>
        <dbReference type="EMBL" id="KAI8002332.1"/>
    </source>
</evidence>
<proteinExistence type="predicted"/>
<dbReference type="EMBL" id="CM045766">
    <property type="protein sequence ID" value="KAI8002332.1"/>
    <property type="molecule type" value="Genomic_DNA"/>
</dbReference>
<reference evidence="1 2" key="1">
    <citation type="journal article" date="2022" name="Plant J.">
        <title>Chromosome-level genome of Camellia lanceoleosa provides a valuable resource for understanding genome evolution and self-incompatibility.</title>
        <authorList>
            <person name="Gong W."/>
            <person name="Xiao S."/>
            <person name="Wang L."/>
            <person name="Liao Z."/>
            <person name="Chang Y."/>
            <person name="Mo W."/>
            <person name="Hu G."/>
            <person name="Li W."/>
            <person name="Zhao G."/>
            <person name="Zhu H."/>
            <person name="Hu X."/>
            <person name="Ji K."/>
            <person name="Xiang X."/>
            <person name="Song Q."/>
            <person name="Yuan D."/>
            <person name="Jin S."/>
            <person name="Zhang L."/>
        </authorList>
    </citation>
    <scope>NUCLEOTIDE SEQUENCE [LARGE SCALE GENOMIC DNA]</scope>
    <source>
        <strain evidence="1">SQ_2022a</strain>
    </source>
</reference>
<name>A0ACC0GP83_9ERIC</name>
<comment type="caution">
    <text evidence="1">The sequence shown here is derived from an EMBL/GenBank/DDBJ whole genome shotgun (WGS) entry which is preliminary data.</text>
</comment>
<dbReference type="Proteomes" id="UP001060215">
    <property type="component" value="Chromosome 9"/>
</dbReference>
<organism evidence="1 2">
    <name type="scientific">Camellia lanceoleosa</name>
    <dbReference type="NCBI Taxonomy" id="1840588"/>
    <lineage>
        <taxon>Eukaryota</taxon>
        <taxon>Viridiplantae</taxon>
        <taxon>Streptophyta</taxon>
        <taxon>Embryophyta</taxon>
        <taxon>Tracheophyta</taxon>
        <taxon>Spermatophyta</taxon>
        <taxon>Magnoliopsida</taxon>
        <taxon>eudicotyledons</taxon>
        <taxon>Gunneridae</taxon>
        <taxon>Pentapetalae</taxon>
        <taxon>asterids</taxon>
        <taxon>Ericales</taxon>
        <taxon>Theaceae</taxon>
        <taxon>Camellia</taxon>
    </lineage>
</organism>
<sequence>MSPNLLGSLSDSWICLQNATQKSQKVFVHVPSEIATHDVQKLLFCCLILLLSSVLFLTVTARSSIFKAAKGKGAPIKVPKEALKPVDDRKVGKRKAVTKADKDGKSQAKKGKLAKKDPNKPKRPPSAFFVFLYEFLLKTLERAMQHTSAVSSSSVSCNDTDKVLYKPNTNTIAENANGESRRLFCCKRYM</sequence>
<evidence type="ECO:0000313" key="2">
    <source>
        <dbReference type="Proteomes" id="UP001060215"/>
    </source>
</evidence>